<dbReference type="InterPro" id="IPR056209">
    <property type="entry name" value="SU10_adaptor"/>
</dbReference>
<name>A0A0F9G3W1_9ZZZZ</name>
<dbReference type="AlphaFoldDB" id="A0A0F9G3W1"/>
<dbReference type="Pfam" id="PF24175">
    <property type="entry name" value="SU10_adaptor"/>
    <property type="match status" value="1"/>
</dbReference>
<protein>
    <submittedName>
        <fullName evidence="1">Uncharacterized protein</fullName>
    </submittedName>
</protein>
<gene>
    <name evidence="1" type="ORF">LCGC14_2229520</name>
</gene>
<accession>A0A0F9G3W1</accession>
<comment type="caution">
    <text evidence="1">The sequence shown here is derived from an EMBL/GenBank/DDBJ whole genome shotgun (WGS) entry which is preliminary data.</text>
</comment>
<dbReference type="EMBL" id="LAZR01029961">
    <property type="protein sequence ID" value="KKL58027.1"/>
    <property type="molecule type" value="Genomic_DNA"/>
</dbReference>
<reference evidence="1" key="1">
    <citation type="journal article" date="2015" name="Nature">
        <title>Complex archaea that bridge the gap between prokaryotes and eukaryotes.</title>
        <authorList>
            <person name="Spang A."/>
            <person name="Saw J.H."/>
            <person name="Jorgensen S.L."/>
            <person name="Zaremba-Niedzwiedzka K."/>
            <person name="Martijn J."/>
            <person name="Lind A.E."/>
            <person name="van Eijk R."/>
            <person name="Schleper C."/>
            <person name="Guy L."/>
            <person name="Ettema T.J."/>
        </authorList>
    </citation>
    <scope>NUCLEOTIDE SEQUENCE</scope>
</reference>
<proteinExistence type="predicted"/>
<organism evidence="1">
    <name type="scientific">marine sediment metagenome</name>
    <dbReference type="NCBI Taxonomy" id="412755"/>
    <lineage>
        <taxon>unclassified sequences</taxon>
        <taxon>metagenomes</taxon>
        <taxon>ecological metagenomes</taxon>
    </lineage>
</organism>
<evidence type="ECO:0000313" key="1">
    <source>
        <dbReference type="EMBL" id="KKL58027.1"/>
    </source>
</evidence>
<sequence length="236" mass="27135">MRALSTQGGVMEEVASRLNENYTTEEANYNSWFNMCTNDIARTFPNAPFNYVSADRTLSAGTRHYTNMPSDFEKMIDVTYPAGDVKLKNLSEEEFDALQPSATETGTPTVYVLHGASETADTQIEFFPVPNASITLNYKCRKLPATVSTFSAQLISVIPPKYNELYVLFVQKEGYYKREDTVQGDRRRAEYETMKQVMINDFKRLTEEPWRIKSIREFQAINKNYSDEIVNLFWGE</sequence>